<evidence type="ECO:0000313" key="1">
    <source>
        <dbReference type="EMBL" id="MCL6295672.1"/>
    </source>
</evidence>
<protein>
    <submittedName>
        <fullName evidence="1">Uncharacterized protein</fullName>
    </submittedName>
</protein>
<dbReference type="EMBL" id="JAMFLZ010000004">
    <property type="protein sequence ID" value="MCL6295672.1"/>
    <property type="molecule type" value="Genomic_DNA"/>
</dbReference>
<proteinExistence type="predicted"/>
<accession>A0ABT0QFC1</accession>
<dbReference type="RefSeq" id="WP_249973254.1">
    <property type="nucleotide sequence ID" value="NZ_JAMFLZ010000004.1"/>
</dbReference>
<keyword evidence="2" id="KW-1185">Reference proteome</keyword>
<name>A0ABT0QFC1_9FLAO</name>
<organism evidence="1 2">
    <name type="scientific">Jejuia spongiicola</name>
    <dbReference type="NCBI Taxonomy" id="2942207"/>
    <lineage>
        <taxon>Bacteria</taxon>
        <taxon>Pseudomonadati</taxon>
        <taxon>Bacteroidota</taxon>
        <taxon>Flavobacteriia</taxon>
        <taxon>Flavobacteriales</taxon>
        <taxon>Flavobacteriaceae</taxon>
        <taxon>Jejuia</taxon>
    </lineage>
</organism>
<sequence length="163" mass="18858">MKNISQHLMSNLLKIEIIENDKGGHEDLIFEIPNLISQRKFDTYYFALAIEPKNGIKEIKNAVAELIASWNKKQTKMKNGQVIYLPIDFSDQYTGCLRVEKENDLNLTYGFSRRAGWSVDPINPTEYYESITDFGTENEKLLIVNQSEFEECLAELIEKLKSE</sequence>
<gene>
    <name evidence="1" type="ORF">M3P09_11745</name>
</gene>
<reference evidence="1" key="1">
    <citation type="submission" date="2022-05" db="EMBL/GenBank/DDBJ databases">
        <authorList>
            <person name="Park J.-S."/>
        </authorList>
    </citation>
    <scope>NUCLEOTIDE SEQUENCE</scope>
    <source>
        <strain evidence="1">2012CJ34-3</strain>
    </source>
</reference>
<dbReference type="Proteomes" id="UP001165381">
    <property type="component" value="Unassembled WGS sequence"/>
</dbReference>
<comment type="caution">
    <text evidence="1">The sequence shown here is derived from an EMBL/GenBank/DDBJ whole genome shotgun (WGS) entry which is preliminary data.</text>
</comment>
<evidence type="ECO:0000313" key="2">
    <source>
        <dbReference type="Proteomes" id="UP001165381"/>
    </source>
</evidence>